<gene>
    <name evidence="2" type="ORF">OJ962_04440</name>
</gene>
<accession>A0ABT4REJ0</accession>
<name>A0ABT4REJ0_9ACTN</name>
<evidence type="ECO:0000256" key="1">
    <source>
        <dbReference type="SAM" id="Phobius"/>
    </source>
</evidence>
<evidence type="ECO:0000313" key="2">
    <source>
        <dbReference type="EMBL" id="MDA0136735.1"/>
    </source>
</evidence>
<organism evidence="2 3">
    <name type="scientific">Solirubrobacter deserti</name>
    <dbReference type="NCBI Taxonomy" id="2282478"/>
    <lineage>
        <taxon>Bacteria</taxon>
        <taxon>Bacillati</taxon>
        <taxon>Actinomycetota</taxon>
        <taxon>Thermoleophilia</taxon>
        <taxon>Solirubrobacterales</taxon>
        <taxon>Solirubrobacteraceae</taxon>
        <taxon>Solirubrobacter</taxon>
    </lineage>
</organism>
<keyword evidence="1" id="KW-0812">Transmembrane</keyword>
<reference evidence="2" key="1">
    <citation type="submission" date="2022-10" db="EMBL/GenBank/DDBJ databases">
        <title>The WGS of Solirubrobacter sp. CPCC 204708.</title>
        <authorList>
            <person name="Jiang Z."/>
        </authorList>
    </citation>
    <scope>NUCLEOTIDE SEQUENCE</scope>
    <source>
        <strain evidence="2">CPCC 204708</strain>
    </source>
</reference>
<keyword evidence="3" id="KW-1185">Reference proteome</keyword>
<feature type="transmembrane region" description="Helical" evidence="1">
    <location>
        <begin position="26"/>
        <end position="44"/>
    </location>
</feature>
<keyword evidence="1" id="KW-0472">Membrane</keyword>
<feature type="transmembrane region" description="Helical" evidence="1">
    <location>
        <begin position="79"/>
        <end position="100"/>
    </location>
</feature>
<keyword evidence="1" id="KW-1133">Transmembrane helix</keyword>
<protein>
    <submittedName>
        <fullName evidence="2">Uncharacterized protein</fullName>
    </submittedName>
</protein>
<dbReference type="Proteomes" id="UP001147700">
    <property type="component" value="Unassembled WGS sequence"/>
</dbReference>
<dbReference type="RefSeq" id="WP_202953607.1">
    <property type="nucleotide sequence ID" value="NZ_JAPCID010000006.1"/>
</dbReference>
<evidence type="ECO:0000313" key="3">
    <source>
        <dbReference type="Proteomes" id="UP001147700"/>
    </source>
</evidence>
<dbReference type="EMBL" id="JAPCID010000006">
    <property type="protein sequence ID" value="MDA0136735.1"/>
    <property type="molecule type" value="Genomic_DNA"/>
</dbReference>
<feature type="transmembrane region" description="Helical" evidence="1">
    <location>
        <begin position="49"/>
        <end position="67"/>
    </location>
</feature>
<sequence length="116" mass="11952">MGLALRILVLAAWVAAVWVVLLELQSAGAWLSLLVGTVVVGALVGRWWALLAPVALAVVWTIAGTLAPDGSDDWNFASYATVGAIAAVVFALAMAIGVGVHQLIARRPATPGAARR</sequence>
<comment type="caution">
    <text evidence="2">The sequence shown here is derived from an EMBL/GenBank/DDBJ whole genome shotgun (WGS) entry which is preliminary data.</text>
</comment>
<proteinExistence type="predicted"/>